<feature type="domain" description="UvrD-like helicase ATP-binding" evidence="17">
    <location>
        <begin position="2"/>
        <end position="499"/>
    </location>
</feature>
<dbReference type="KEGG" id="mgm:Mmc1_0973"/>
<evidence type="ECO:0000256" key="1">
    <source>
        <dbReference type="ARBA" id="ARBA00022722"/>
    </source>
</evidence>
<dbReference type="PANTHER" id="PTHR11070:SF2">
    <property type="entry name" value="ATP-DEPENDENT DNA HELICASE SRS2"/>
    <property type="match status" value="1"/>
</dbReference>
<dbReference type="GO" id="GO:0016887">
    <property type="term" value="F:ATP hydrolysis activity"/>
    <property type="evidence" value="ECO:0007669"/>
    <property type="project" value="RHEA"/>
</dbReference>
<keyword evidence="8" id="KW-0238">DNA-binding</keyword>
<dbReference type="PANTHER" id="PTHR11070">
    <property type="entry name" value="UVRD / RECB / PCRA DNA HELICASE FAMILY MEMBER"/>
    <property type="match status" value="1"/>
</dbReference>
<feature type="region of interest" description="Disordered" evidence="16">
    <location>
        <begin position="893"/>
        <end position="914"/>
    </location>
</feature>
<evidence type="ECO:0000256" key="11">
    <source>
        <dbReference type="ARBA" id="ARBA00034617"/>
    </source>
</evidence>
<evidence type="ECO:0000256" key="8">
    <source>
        <dbReference type="ARBA" id="ARBA00023125"/>
    </source>
</evidence>
<dbReference type="Pfam" id="PF13361">
    <property type="entry name" value="UvrD_C"/>
    <property type="match status" value="1"/>
</dbReference>
<name>A0L698_MAGMM</name>
<evidence type="ECO:0000256" key="7">
    <source>
        <dbReference type="ARBA" id="ARBA00022840"/>
    </source>
</evidence>
<dbReference type="InterPro" id="IPR038726">
    <property type="entry name" value="PDDEXK_AddAB-type"/>
</dbReference>
<keyword evidence="6" id="KW-0269">Exonuclease</keyword>
<feature type="binding site" evidence="15">
    <location>
        <begin position="23"/>
        <end position="30"/>
    </location>
    <ligand>
        <name>ATP</name>
        <dbReference type="ChEBI" id="CHEBI:30616"/>
    </ligand>
</feature>
<gene>
    <name evidence="19" type="ordered locus">Mmc1_0973</name>
</gene>
<evidence type="ECO:0000256" key="2">
    <source>
        <dbReference type="ARBA" id="ARBA00022741"/>
    </source>
</evidence>
<evidence type="ECO:0000256" key="4">
    <source>
        <dbReference type="ARBA" id="ARBA00022801"/>
    </source>
</evidence>
<evidence type="ECO:0000256" key="5">
    <source>
        <dbReference type="ARBA" id="ARBA00022806"/>
    </source>
</evidence>
<dbReference type="InterPro" id="IPR000212">
    <property type="entry name" value="DNA_helicase_UvrD/REP"/>
</dbReference>
<evidence type="ECO:0000259" key="18">
    <source>
        <dbReference type="PROSITE" id="PS51217"/>
    </source>
</evidence>
<evidence type="ECO:0000256" key="9">
    <source>
        <dbReference type="ARBA" id="ARBA00023204"/>
    </source>
</evidence>
<dbReference type="EMBL" id="CP000471">
    <property type="protein sequence ID" value="ABK43491.1"/>
    <property type="molecule type" value="Genomic_DNA"/>
</dbReference>
<dbReference type="GO" id="GO:0003677">
    <property type="term" value="F:DNA binding"/>
    <property type="evidence" value="ECO:0007669"/>
    <property type="project" value="UniProtKB-KW"/>
</dbReference>
<dbReference type="InterPro" id="IPR014016">
    <property type="entry name" value="UvrD-like_ATP-bd"/>
</dbReference>
<feature type="domain" description="UvrD-like helicase C-terminal" evidence="18">
    <location>
        <begin position="511"/>
        <end position="780"/>
    </location>
</feature>
<reference evidence="19 20" key="2">
    <citation type="journal article" date="2012" name="Int. J. Syst. Evol. Microbiol.">
        <title>Magnetococcus marinus gen. nov., sp. nov., a marine, magnetotactic bacterium that represents a novel lineage (Magnetococcaceae fam. nov.; Magnetococcales ord. nov.) at the base of the Alphaproteobacteria.</title>
        <authorList>
            <person name="Bazylinski D.A."/>
            <person name="Williams T.J."/>
            <person name="Lefevre C.T."/>
            <person name="Berg R.J."/>
            <person name="Zhang C.L."/>
            <person name="Bowser S.S."/>
            <person name="Dean A.J."/>
            <person name="Beveridge T.J."/>
        </authorList>
    </citation>
    <scope>NUCLEOTIDE SEQUENCE [LARGE SCALE GENOMIC DNA]</scope>
    <source>
        <strain evidence="20">ATCC BAA-1437 / JCM 17883 / MC-1</strain>
    </source>
</reference>
<evidence type="ECO:0000256" key="10">
    <source>
        <dbReference type="ARBA" id="ARBA00023235"/>
    </source>
</evidence>
<evidence type="ECO:0000256" key="12">
    <source>
        <dbReference type="ARBA" id="ARBA00034808"/>
    </source>
</evidence>
<dbReference type="Proteomes" id="UP000002586">
    <property type="component" value="Chromosome"/>
</dbReference>
<reference evidence="20" key="1">
    <citation type="journal article" date="2009" name="Appl. Environ. Microbiol.">
        <title>Complete genome sequence of the chemolithoautotrophic marine magnetotactic coccus strain MC-1.</title>
        <authorList>
            <person name="Schubbe S."/>
            <person name="Williams T.J."/>
            <person name="Xie G."/>
            <person name="Kiss H.E."/>
            <person name="Brettin T.S."/>
            <person name="Martinez D."/>
            <person name="Ross C.A."/>
            <person name="Schuler D."/>
            <person name="Cox B.L."/>
            <person name="Nealson K.H."/>
            <person name="Bazylinski D.A."/>
        </authorList>
    </citation>
    <scope>NUCLEOTIDE SEQUENCE [LARGE SCALE GENOMIC DNA]</scope>
    <source>
        <strain evidence="20">ATCC BAA-1437 / JCM 17883 / MC-1</strain>
    </source>
</reference>
<proteinExistence type="predicted"/>
<organism evidence="19 20">
    <name type="scientific">Magnetococcus marinus (strain ATCC BAA-1437 / JCM 17883 / MC-1)</name>
    <dbReference type="NCBI Taxonomy" id="156889"/>
    <lineage>
        <taxon>Bacteria</taxon>
        <taxon>Pseudomonadati</taxon>
        <taxon>Pseudomonadota</taxon>
        <taxon>Magnetococcia</taxon>
        <taxon>Magnetococcales</taxon>
        <taxon>Magnetococcaceae</taxon>
        <taxon>Magnetococcus</taxon>
    </lineage>
</organism>
<keyword evidence="1" id="KW-0540">Nuclease</keyword>
<sequence length="1155" mass="128858">MSLVDAQARARALDPEGSFIVQAPAGSGKTGLLTQRFLRLLAVVDKPEQILAITFTRKAAAEMRGRIVEALAEAARGVVPVEPFERQRYELARGALAQDHAHGWQLLHNPQRLAVMTIDALSSRLTRQMPVLSGFGGSFERADEPEPLYQQAARSCLETSMQEPADSPRHQAVWRLLQHRDYDFQRLEQLLVEMLARRDQWIYHLQNQDGLQREVLEQALWHLVEGQLQGLAQRFDAHKRLQLVQLARYAAANLPDEGNASLRSWLDAQDFPGTAPHDLPLWRGLAELLVTADGAWRKRVDKNLGFPPASAFNNKEEQQQAQQQKTAHATLLEDLKRFQLTLNEALQGVKSMPTPGYGEAEWAVLEALGLVLKLAVAHLRWVFNKVSKVDFAEVSLQAVTALGTPDNPTDLTLVWDYKLRHLLVDEFQDTSQLQIKLLEGLTAGWSAEDGRTLFLVGDPMQSIYRFRKAEVALFAQVREQGLGSISVEPLQLEVNFRSNAGVVGWVNEAFEQLFPEQEDRDLGAVPYHHSVPFHGASHGVAVQWHPVQGGLDGALREAQQMVRIIEQTRQQNPQGSLAVLVRARPHLAALVPLLKAAGIPFQAVEIDALERRPVVQDLWSLSRALHQPADRIAWLALLRAPWCGLSPAQLVPLAEGQGSGTPLWQALQDKRRVEQLEPMAQGRLNRLVEVLQGALAQRGRVGLRQWIEGCWHALGGPATAGGAEGMQDASRYFALLEQLESRGEVVDWPALGGRLQRLYGAGAEAGPGVVQLMTIHKSKGLEFDTVILPGLNRPGKVSERPLLEMWERSHIHEWGGVERQLLVAPIPSAADEEAPLFAFLRRVQGEQERHEMRRLLYVATTRAKQHLHLLALLSEQDKDPKANLPLGMLWPTLSTMDPAEPGAPPPPPQAAQAPRPLWPQTLQRLADGWQPPPPPPAVAVLRDEGMAEPEGEPPRYDWAGEPARMAGIVTHEWLQIMAQQGVASWRPARVEALQGAIASRLVALGLAKNRIEETAQRVVQALKQALTTLLGRWILHDGHQEAACERELTGVLGGRLTRIVIDRTFVDEEGVRWIIDYKTSAHSGQDVDGFLDNEVVRYRQQLENYARILGALEQRPIHLGLYFPLLEGWRWWPAGQHQVSSRLPMRPGEQGRLFE</sequence>
<evidence type="ECO:0000256" key="3">
    <source>
        <dbReference type="ARBA" id="ARBA00022763"/>
    </source>
</evidence>
<protein>
    <recommendedName>
        <fullName evidence="12">DNA 3'-5' helicase</fullName>
        <ecNumber evidence="12">5.6.2.4</ecNumber>
    </recommendedName>
    <alternativeName>
        <fullName evidence="13">DNA 3'-5' helicase II</fullName>
    </alternativeName>
</protein>
<dbReference type="EC" id="5.6.2.4" evidence="12"/>
<evidence type="ECO:0000313" key="20">
    <source>
        <dbReference type="Proteomes" id="UP000002586"/>
    </source>
</evidence>
<dbReference type="RefSeq" id="WP_011712648.1">
    <property type="nucleotide sequence ID" value="NC_008576.1"/>
</dbReference>
<evidence type="ECO:0000256" key="15">
    <source>
        <dbReference type="PROSITE-ProRule" id="PRU00560"/>
    </source>
</evidence>
<comment type="catalytic activity">
    <reaction evidence="14">
        <text>ATP + H2O = ADP + phosphate + H(+)</text>
        <dbReference type="Rhea" id="RHEA:13065"/>
        <dbReference type="ChEBI" id="CHEBI:15377"/>
        <dbReference type="ChEBI" id="CHEBI:15378"/>
        <dbReference type="ChEBI" id="CHEBI:30616"/>
        <dbReference type="ChEBI" id="CHEBI:43474"/>
        <dbReference type="ChEBI" id="CHEBI:456216"/>
        <dbReference type="EC" id="5.6.2.4"/>
    </reaction>
</comment>
<dbReference type="InterPro" id="IPR014017">
    <property type="entry name" value="DNA_helicase_UvrD-like_C"/>
</dbReference>
<dbReference type="GO" id="GO:0000725">
    <property type="term" value="P:recombinational repair"/>
    <property type="evidence" value="ECO:0007669"/>
    <property type="project" value="TreeGrafter"/>
</dbReference>
<evidence type="ECO:0000259" key="17">
    <source>
        <dbReference type="PROSITE" id="PS51198"/>
    </source>
</evidence>
<evidence type="ECO:0000256" key="6">
    <source>
        <dbReference type="ARBA" id="ARBA00022839"/>
    </source>
</evidence>
<keyword evidence="20" id="KW-1185">Reference proteome</keyword>
<dbReference type="InterPro" id="IPR027417">
    <property type="entry name" value="P-loop_NTPase"/>
</dbReference>
<comment type="catalytic activity">
    <reaction evidence="11">
        <text>Couples ATP hydrolysis with the unwinding of duplex DNA by translocating in the 3'-5' direction.</text>
        <dbReference type="EC" id="5.6.2.4"/>
    </reaction>
</comment>
<dbReference type="Gene3D" id="3.40.50.300">
    <property type="entry name" value="P-loop containing nucleotide triphosphate hydrolases"/>
    <property type="match status" value="4"/>
</dbReference>
<dbReference type="GO" id="GO:0005524">
    <property type="term" value="F:ATP binding"/>
    <property type="evidence" value="ECO:0007669"/>
    <property type="project" value="UniProtKB-UniRule"/>
</dbReference>
<dbReference type="GO" id="GO:0005829">
    <property type="term" value="C:cytosol"/>
    <property type="evidence" value="ECO:0007669"/>
    <property type="project" value="TreeGrafter"/>
</dbReference>
<keyword evidence="10" id="KW-0413">Isomerase</keyword>
<dbReference type="InterPro" id="IPR011604">
    <property type="entry name" value="PDDEXK-like_dom_sf"/>
</dbReference>
<evidence type="ECO:0000256" key="16">
    <source>
        <dbReference type="SAM" id="MobiDB-lite"/>
    </source>
</evidence>
<keyword evidence="9" id="KW-0234">DNA repair</keyword>
<dbReference type="SUPFAM" id="SSF52540">
    <property type="entry name" value="P-loop containing nucleoside triphosphate hydrolases"/>
    <property type="match status" value="1"/>
</dbReference>
<keyword evidence="3" id="KW-0227">DNA damage</keyword>
<dbReference type="InterPro" id="IPR011335">
    <property type="entry name" value="Restrct_endonuc-II-like"/>
</dbReference>
<keyword evidence="7 15" id="KW-0067">ATP-binding</keyword>
<dbReference type="GO" id="GO:0004527">
    <property type="term" value="F:exonuclease activity"/>
    <property type="evidence" value="ECO:0007669"/>
    <property type="project" value="UniProtKB-KW"/>
</dbReference>
<evidence type="ECO:0000313" key="19">
    <source>
        <dbReference type="EMBL" id="ABK43491.1"/>
    </source>
</evidence>
<dbReference type="HOGENOM" id="CLU_009270_0_0_5"/>
<dbReference type="STRING" id="156889.Mmc1_0973"/>
<evidence type="ECO:0000256" key="14">
    <source>
        <dbReference type="ARBA" id="ARBA00048988"/>
    </source>
</evidence>
<dbReference type="GO" id="GO:0043138">
    <property type="term" value="F:3'-5' DNA helicase activity"/>
    <property type="evidence" value="ECO:0007669"/>
    <property type="project" value="UniProtKB-EC"/>
</dbReference>
<dbReference type="Pfam" id="PF12705">
    <property type="entry name" value="PDDEXK_1"/>
    <property type="match status" value="1"/>
</dbReference>
<evidence type="ECO:0000256" key="13">
    <source>
        <dbReference type="ARBA" id="ARBA00034923"/>
    </source>
</evidence>
<dbReference type="PROSITE" id="PS51217">
    <property type="entry name" value="UVRD_HELICASE_CTER"/>
    <property type="match status" value="1"/>
</dbReference>
<keyword evidence="2 15" id="KW-0547">Nucleotide-binding</keyword>
<dbReference type="SUPFAM" id="SSF52980">
    <property type="entry name" value="Restriction endonuclease-like"/>
    <property type="match status" value="1"/>
</dbReference>
<keyword evidence="5 15" id="KW-0347">Helicase</keyword>
<dbReference type="Gene3D" id="1.10.486.10">
    <property type="entry name" value="PCRA, domain 4"/>
    <property type="match status" value="1"/>
</dbReference>
<dbReference type="OrthoDB" id="9810135at2"/>
<dbReference type="PROSITE" id="PS51198">
    <property type="entry name" value="UVRD_HELICASE_ATP_BIND"/>
    <property type="match status" value="1"/>
</dbReference>
<dbReference type="Pfam" id="PF00580">
    <property type="entry name" value="UvrD-helicase"/>
    <property type="match status" value="1"/>
</dbReference>
<dbReference type="GO" id="GO:0033202">
    <property type="term" value="C:DNA helicase complex"/>
    <property type="evidence" value="ECO:0007669"/>
    <property type="project" value="TreeGrafter"/>
</dbReference>
<dbReference type="Gene3D" id="3.90.320.10">
    <property type="match status" value="1"/>
</dbReference>
<dbReference type="eggNOG" id="COG1074">
    <property type="taxonomic scope" value="Bacteria"/>
</dbReference>
<keyword evidence="4 15" id="KW-0378">Hydrolase</keyword>
<accession>A0L698</accession>
<dbReference type="AlphaFoldDB" id="A0L698"/>